<accession>A9FEG0</accession>
<proteinExistence type="predicted"/>
<dbReference type="InterPro" id="IPR046537">
    <property type="entry name" value="DUF6602"/>
</dbReference>
<gene>
    <name evidence="3" type="ordered locus">sce4719</name>
</gene>
<evidence type="ECO:0000313" key="4">
    <source>
        <dbReference type="Proteomes" id="UP000002139"/>
    </source>
</evidence>
<organism evidence="3 4">
    <name type="scientific">Sorangium cellulosum (strain So ce56)</name>
    <name type="common">Polyangium cellulosum (strain So ce56)</name>
    <dbReference type="NCBI Taxonomy" id="448385"/>
    <lineage>
        <taxon>Bacteria</taxon>
        <taxon>Pseudomonadati</taxon>
        <taxon>Myxococcota</taxon>
        <taxon>Polyangia</taxon>
        <taxon>Polyangiales</taxon>
        <taxon>Polyangiaceae</taxon>
        <taxon>Sorangium</taxon>
    </lineage>
</organism>
<keyword evidence="4" id="KW-1185">Reference proteome</keyword>
<sequence length="330" mass="35800">MAGKRAKTTTRPGIAASKRGGGGAPGGLAEAPPRGGFYDGWSEEIVEHLEDEFRKLRALATLELGPELEIAMCHALRKFLPERAGVCRGWVVDVTGDKQGEDIIIYDAARFPTLRGLGGDLAIRERVPAEAVLAYIEVKHTLYAQAKVPAKSQGQSVVKACRQVAAVKRLTRAPVPLKMIAPRISLEDGAIQRDRGFPAIRNPWYAAIWALNLRVDKALEGNPAEAVKRRVAAVRRAGTRVEHLPDVIAAGPVLMTPAIAAAGALEPRPFTTPDTELIFMNGMKALGAAMEHLTWAIDDILLGEIPWRRMLAHQLQRAEDEAGSVRLTIT</sequence>
<dbReference type="CDD" id="cd21173">
    <property type="entry name" value="NucC-like"/>
    <property type="match status" value="1"/>
</dbReference>
<dbReference type="Proteomes" id="UP000002139">
    <property type="component" value="Chromosome"/>
</dbReference>
<evidence type="ECO:0000259" key="2">
    <source>
        <dbReference type="Pfam" id="PF20247"/>
    </source>
</evidence>
<name>A9FEG0_SORC5</name>
<feature type="region of interest" description="Disordered" evidence="1">
    <location>
        <begin position="1"/>
        <end position="31"/>
    </location>
</feature>
<feature type="domain" description="DUF6602" evidence="2">
    <location>
        <begin position="63"/>
        <end position="170"/>
    </location>
</feature>
<dbReference type="HOGENOM" id="CLU_975743_0_0_7"/>
<dbReference type="Pfam" id="PF20247">
    <property type="entry name" value="DUF6602"/>
    <property type="match status" value="1"/>
</dbReference>
<evidence type="ECO:0000313" key="3">
    <source>
        <dbReference type="EMBL" id="CAN94882.1"/>
    </source>
</evidence>
<dbReference type="BioCyc" id="SCEL448385:SCE_RS24225-MONOMER"/>
<dbReference type="KEGG" id="scl:sce4719"/>
<protein>
    <recommendedName>
        <fullName evidence="2">DUF6602 domain-containing protein</fullName>
    </recommendedName>
</protein>
<evidence type="ECO:0000256" key="1">
    <source>
        <dbReference type="SAM" id="MobiDB-lite"/>
    </source>
</evidence>
<reference evidence="3 4" key="1">
    <citation type="journal article" date="2007" name="Nat. Biotechnol.">
        <title>Complete genome sequence of the myxobacterium Sorangium cellulosum.</title>
        <authorList>
            <person name="Schneiker S."/>
            <person name="Perlova O."/>
            <person name="Kaiser O."/>
            <person name="Gerth K."/>
            <person name="Alici A."/>
            <person name="Altmeyer M.O."/>
            <person name="Bartels D."/>
            <person name="Bekel T."/>
            <person name="Beyer S."/>
            <person name="Bode E."/>
            <person name="Bode H.B."/>
            <person name="Bolten C.J."/>
            <person name="Choudhuri J.V."/>
            <person name="Doss S."/>
            <person name="Elnakady Y.A."/>
            <person name="Frank B."/>
            <person name="Gaigalat L."/>
            <person name="Goesmann A."/>
            <person name="Groeger C."/>
            <person name="Gross F."/>
            <person name="Jelsbak L."/>
            <person name="Jelsbak L."/>
            <person name="Kalinowski J."/>
            <person name="Kegler C."/>
            <person name="Knauber T."/>
            <person name="Konietzny S."/>
            <person name="Kopp M."/>
            <person name="Krause L."/>
            <person name="Krug D."/>
            <person name="Linke B."/>
            <person name="Mahmud T."/>
            <person name="Martinez-Arias R."/>
            <person name="McHardy A.C."/>
            <person name="Merai M."/>
            <person name="Meyer F."/>
            <person name="Mormann S."/>
            <person name="Munoz-Dorado J."/>
            <person name="Perez J."/>
            <person name="Pradella S."/>
            <person name="Rachid S."/>
            <person name="Raddatz G."/>
            <person name="Rosenau F."/>
            <person name="Rueckert C."/>
            <person name="Sasse F."/>
            <person name="Scharfe M."/>
            <person name="Schuster S.C."/>
            <person name="Suen G."/>
            <person name="Treuner-Lange A."/>
            <person name="Velicer G.J."/>
            <person name="Vorholter F.-J."/>
            <person name="Weissman K.J."/>
            <person name="Welch R.D."/>
            <person name="Wenzel S.C."/>
            <person name="Whitworth D.E."/>
            <person name="Wilhelm S."/>
            <person name="Wittmann C."/>
            <person name="Bloecker H."/>
            <person name="Puehler A."/>
            <person name="Mueller R."/>
        </authorList>
    </citation>
    <scope>NUCLEOTIDE SEQUENCE [LARGE SCALE GENOMIC DNA]</scope>
    <source>
        <strain evidence="4">So ce56</strain>
    </source>
</reference>
<dbReference type="AlphaFoldDB" id="A9FEG0"/>
<dbReference type="RefSeq" id="WP_012237351.1">
    <property type="nucleotide sequence ID" value="NC_010162.1"/>
</dbReference>
<dbReference type="STRING" id="448385.sce4719"/>
<dbReference type="EMBL" id="AM746676">
    <property type="protein sequence ID" value="CAN94882.1"/>
    <property type="molecule type" value="Genomic_DNA"/>
</dbReference>